<evidence type="ECO:0000313" key="3">
    <source>
        <dbReference type="EMBL" id="VYU74597.1"/>
    </source>
</evidence>
<dbReference type="EMBL" id="CACRTR010000023">
    <property type="protein sequence ID" value="VYU74597.1"/>
    <property type="molecule type" value="Genomic_DNA"/>
</dbReference>
<feature type="transmembrane region" description="Helical" evidence="1">
    <location>
        <begin position="12"/>
        <end position="36"/>
    </location>
</feature>
<dbReference type="InterPro" id="IPR032675">
    <property type="entry name" value="LRR_dom_sf"/>
</dbReference>
<evidence type="ECO:0000259" key="2">
    <source>
        <dbReference type="Pfam" id="PF12354"/>
    </source>
</evidence>
<dbReference type="InterPro" id="IPR024634">
    <property type="entry name" value="Internalin_N"/>
</dbReference>
<keyword evidence="1" id="KW-1133">Transmembrane helix</keyword>
<dbReference type="Gene3D" id="3.80.10.10">
    <property type="entry name" value="Ribonuclease Inhibitor"/>
    <property type="match status" value="1"/>
</dbReference>
<proteinExistence type="predicted"/>
<feature type="domain" description="Internalin N-terminal" evidence="2">
    <location>
        <begin position="48"/>
        <end position="73"/>
    </location>
</feature>
<dbReference type="AlphaFoldDB" id="A0A6N3HC23"/>
<keyword evidence="1" id="KW-0812">Transmembrane</keyword>
<evidence type="ECO:0000256" key="1">
    <source>
        <dbReference type="SAM" id="Phobius"/>
    </source>
</evidence>
<name>A0A6N3HC23_EUBLI</name>
<sequence length="479" mass="55526">MIDQLIVTNDYLTLILKVLVFTNMSFLFLFGFRAIIIKLIDAFSKSEQKPLPIKKVFPDPALADYILQEMNKRVGVFKASTDDLISEEDLQYITKVNLENKGIKSIKGIDKLVNCKEINLAHNQISVKPRPLDLPSELKMIDLSYNQIREEWTFDPSVMMDLSFNPGNQKHNPVFYSRTMIEDLMKQIGISVSNQDRIWYLYFFNAARLITEEKPCFSELGFYKNGNNCLEIKGKEIKAYPSRFYRDDYERFKSILAGIHQNYQVLKNNKDDPFSSMPENAYINNLTIYQYYASHSYMLGIKTDEVSHKNKDFYRDKDIVTEKNNTIPKVYKPSKNYTTLQEKIFSINALLAENDPSDPMISLLKAIADSTEKIDRFIFDHPESKDSLRRYSAYYLPMLSDILDKYIDSTEYKEESRSFKDEVQSALEDTSIAFKKILENLSHSMEIEASCDITAYRSILEMDGVSGDDFSSNQEDSKS</sequence>
<reference evidence="3" key="1">
    <citation type="submission" date="2019-11" db="EMBL/GenBank/DDBJ databases">
        <authorList>
            <person name="Feng L."/>
        </authorList>
    </citation>
    <scope>NUCLEOTIDE SEQUENCE</scope>
    <source>
        <strain evidence="3">ElimosumLFYP34</strain>
    </source>
</reference>
<dbReference type="SUPFAM" id="SSF52075">
    <property type="entry name" value="Outer arm dynein light chain 1"/>
    <property type="match status" value="1"/>
</dbReference>
<dbReference type="Pfam" id="PF12354">
    <property type="entry name" value="Internalin_N"/>
    <property type="match status" value="1"/>
</dbReference>
<protein>
    <submittedName>
        <fullName evidence="3">Internalin-A</fullName>
    </submittedName>
</protein>
<gene>
    <name evidence="3" type="primary">inlA_1</name>
    <name evidence="3" type="ORF">ELLFYP34_01155</name>
</gene>
<accession>A0A6N3HC23</accession>
<organism evidence="3">
    <name type="scientific">Eubacterium limosum</name>
    <dbReference type="NCBI Taxonomy" id="1736"/>
    <lineage>
        <taxon>Bacteria</taxon>
        <taxon>Bacillati</taxon>
        <taxon>Bacillota</taxon>
        <taxon>Clostridia</taxon>
        <taxon>Eubacteriales</taxon>
        <taxon>Eubacteriaceae</taxon>
        <taxon>Eubacterium</taxon>
    </lineage>
</organism>
<keyword evidence="1" id="KW-0472">Membrane</keyword>